<keyword evidence="10" id="KW-1185">Reference proteome</keyword>
<evidence type="ECO:0000256" key="3">
    <source>
        <dbReference type="ARBA" id="ARBA00022679"/>
    </source>
</evidence>
<keyword evidence="2 7" id="KW-0489">Methyltransferase</keyword>
<dbReference type="InterPro" id="IPR001525">
    <property type="entry name" value="C5_MeTfrase"/>
</dbReference>
<evidence type="ECO:0000256" key="8">
    <source>
        <dbReference type="RuleBase" id="RU000416"/>
    </source>
</evidence>
<evidence type="ECO:0000313" key="9">
    <source>
        <dbReference type="EMBL" id="MEK0251177.1"/>
    </source>
</evidence>
<organism evidence="9 10">
    <name type="scientific">Acinetobacter junii</name>
    <dbReference type="NCBI Taxonomy" id="40215"/>
    <lineage>
        <taxon>Bacteria</taxon>
        <taxon>Pseudomonadati</taxon>
        <taxon>Pseudomonadota</taxon>
        <taxon>Gammaproteobacteria</taxon>
        <taxon>Moraxellales</taxon>
        <taxon>Moraxellaceae</taxon>
        <taxon>Acinetobacter</taxon>
    </lineage>
</organism>
<dbReference type="PRINTS" id="PR00105">
    <property type="entry name" value="C5METTRFRASE"/>
</dbReference>
<dbReference type="InterPro" id="IPR029063">
    <property type="entry name" value="SAM-dependent_MTases_sf"/>
</dbReference>
<keyword evidence="4 7" id="KW-0949">S-adenosyl-L-methionine</keyword>
<keyword evidence="5" id="KW-0680">Restriction system</keyword>
<protein>
    <recommendedName>
        <fullName evidence="1">DNA (cytosine-5-)-methyltransferase</fullName>
        <ecNumber evidence="1">2.1.1.37</ecNumber>
    </recommendedName>
</protein>
<evidence type="ECO:0000256" key="2">
    <source>
        <dbReference type="ARBA" id="ARBA00022603"/>
    </source>
</evidence>
<comment type="catalytic activity">
    <reaction evidence="6">
        <text>a 2'-deoxycytidine in DNA + S-adenosyl-L-methionine = a 5-methyl-2'-deoxycytidine in DNA + S-adenosyl-L-homocysteine + H(+)</text>
        <dbReference type="Rhea" id="RHEA:13681"/>
        <dbReference type="Rhea" id="RHEA-COMP:11369"/>
        <dbReference type="Rhea" id="RHEA-COMP:11370"/>
        <dbReference type="ChEBI" id="CHEBI:15378"/>
        <dbReference type="ChEBI" id="CHEBI:57856"/>
        <dbReference type="ChEBI" id="CHEBI:59789"/>
        <dbReference type="ChEBI" id="CHEBI:85452"/>
        <dbReference type="ChEBI" id="CHEBI:85454"/>
        <dbReference type="EC" id="2.1.1.37"/>
    </reaction>
</comment>
<dbReference type="SUPFAM" id="SSF53335">
    <property type="entry name" value="S-adenosyl-L-methionine-dependent methyltransferases"/>
    <property type="match status" value="1"/>
</dbReference>
<dbReference type="Pfam" id="PF00145">
    <property type="entry name" value="DNA_methylase"/>
    <property type="match status" value="1"/>
</dbReference>
<reference evidence="9 10" key="1">
    <citation type="submission" date="2024-03" db="EMBL/GenBank/DDBJ databases">
        <title>Cross-transmission of Acinetobacter junii carrying blaOXA-58 in a neonatal intensive care unit.</title>
        <authorList>
            <person name="Bour M."/>
            <person name="Potron A."/>
            <person name="Lecointe D."/>
        </authorList>
    </citation>
    <scope>NUCLEOTIDE SEQUENCE [LARGE SCALE GENOMIC DNA]</scope>
    <source>
        <strain evidence="9 10">21A3096 case 1</strain>
    </source>
</reference>
<dbReference type="PANTHER" id="PTHR10629">
    <property type="entry name" value="CYTOSINE-SPECIFIC METHYLTRANSFERASE"/>
    <property type="match status" value="1"/>
</dbReference>
<evidence type="ECO:0000256" key="1">
    <source>
        <dbReference type="ARBA" id="ARBA00011975"/>
    </source>
</evidence>
<accession>A0ABU8ZCN2</accession>
<dbReference type="InterPro" id="IPR050390">
    <property type="entry name" value="C5-Methyltransferase"/>
</dbReference>
<dbReference type="Gene3D" id="3.90.120.10">
    <property type="entry name" value="DNA Methylase, subunit A, domain 2"/>
    <property type="match status" value="1"/>
</dbReference>
<dbReference type="NCBIfam" id="TIGR00675">
    <property type="entry name" value="dcm"/>
    <property type="match status" value="1"/>
</dbReference>
<gene>
    <name evidence="9" type="primary">dcm</name>
    <name evidence="9" type="ORF">WM018_01340</name>
</gene>
<dbReference type="PROSITE" id="PS51679">
    <property type="entry name" value="SAM_MT_C5"/>
    <property type="match status" value="1"/>
</dbReference>
<dbReference type="RefSeq" id="WP_340473596.1">
    <property type="nucleotide sequence ID" value="NZ_JBBMLE010000003.1"/>
</dbReference>
<dbReference type="Proteomes" id="UP001498501">
    <property type="component" value="Unassembled WGS sequence"/>
</dbReference>
<dbReference type="PANTHER" id="PTHR10629:SF52">
    <property type="entry name" value="DNA (CYTOSINE-5)-METHYLTRANSFERASE 1"/>
    <property type="match status" value="1"/>
</dbReference>
<comment type="similarity">
    <text evidence="7 8">Belongs to the class I-like SAM-binding methyltransferase superfamily. C5-methyltransferase family.</text>
</comment>
<comment type="caution">
    <text evidence="9">The sequence shown here is derived from an EMBL/GenBank/DDBJ whole genome shotgun (WGS) entry which is preliminary data.</text>
</comment>
<evidence type="ECO:0000256" key="5">
    <source>
        <dbReference type="ARBA" id="ARBA00022747"/>
    </source>
</evidence>
<evidence type="ECO:0000256" key="6">
    <source>
        <dbReference type="ARBA" id="ARBA00047422"/>
    </source>
</evidence>
<proteinExistence type="inferred from homology"/>
<evidence type="ECO:0000313" key="10">
    <source>
        <dbReference type="Proteomes" id="UP001498501"/>
    </source>
</evidence>
<evidence type="ECO:0000256" key="7">
    <source>
        <dbReference type="PROSITE-ProRule" id="PRU01016"/>
    </source>
</evidence>
<dbReference type="GO" id="GO:0003886">
    <property type="term" value="F:DNA (cytosine-5-)-methyltransferase activity"/>
    <property type="evidence" value="ECO:0007669"/>
    <property type="project" value="UniProtKB-EC"/>
</dbReference>
<feature type="active site" evidence="7">
    <location>
        <position position="77"/>
    </location>
</feature>
<dbReference type="EMBL" id="JBBMLE010000003">
    <property type="protein sequence ID" value="MEK0251177.1"/>
    <property type="molecule type" value="Genomic_DNA"/>
</dbReference>
<dbReference type="GO" id="GO:0032259">
    <property type="term" value="P:methylation"/>
    <property type="evidence" value="ECO:0007669"/>
    <property type="project" value="UniProtKB-KW"/>
</dbReference>
<sequence length="416" mass="46586">MKGLIIDNFAGGGGASTGLEQAFGRAVDFAINHDQFALAMHRINHPDTKHLCENVWDIQPGELCKDDVLAAWFSPDCRHFSKAKGAKPVEKKIRGLAWIVLRWAKIKRPTLIGLENVTEFQTWGRLNKDGKPSLEHKGETFRSFVNALKHLGYKVEHRVLVASDFGIPTLRERFFLIARNDNQPIVFPEPTHGKPNHPMVKLGLMQKWKIAADCIDWNLPCPSIFNRKRPLAEATINRIYNGIQKHIVNNPNPFVVSINGQLVAPLLTECANASSPRCMPVNEPFRTITAQVKGGHHAIIFAFLTVFYGNDKTGQSLDQPFRTITSKDKFGLVTVEQVNYQITDIGFRMVQPKELYKGQGFPDDYIFDHGIDENGELIKLTKAQQTAKVGNSVPPGMVKMLIEANLNLADKYQGVA</sequence>
<dbReference type="Gene3D" id="3.40.50.150">
    <property type="entry name" value="Vaccinia Virus protein VP39"/>
    <property type="match status" value="1"/>
</dbReference>
<keyword evidence="3 7" id="KW-0808">Transferase</keyword>
<dbReference type="EC" id="2.1.1.37" evidence="1"/>
<name>A0ABU8ZCN2_ACIJU</name>
<evidence type="ECO:0000256" key="4">
    <source>
        <dbReference type="ARBA" id="ARBA00022691"/>
    </source>
</evidence>